<evidence type="ECO:0000313" key="2">
    <source>
        <dbReference type="EMBL" id="RID83522.1"/>
    </source>
</evidence>
<accession>A0A398B184</accession>
<name>A0A398B184_9BACI</name>
<dbReference type="InterPro" id="IPR018728">
    <property type="entry name" value="DUF2268"/>
</dbReference>
<evidence type="ECO:0000259" key="1">
    <source>
        <dbReference type="Pfam" id="PF10026"/>
    </source>
</evidence>
<keyword evidence="3" id="KW-1185">Reference proteome</keyword>
<protein>
    <recommendedName>
        <fullName evidence="1">DUF2268 domain-containing protein</fullName>
    </recommendedName>
</protein>
<organism evidence="2 3">
    <name type="scientific">Peribacillus asahii</name>
    <dbReference type="NCBI Taxonomy" id="228899"/>
    <lineage>
        <taxon>Bacteria</taxon>
        <taxon>Bacillati</taxon>
        <taxon>Bacillota</taxon>
        <taxon>Bacilli</taxon>
        <taxon>Bacillales</taxon>
        <taxon>Bacillaceae</taxon>
        <taxon>Peribacillus</taxon>
    </lineage>
</organism>
<dbReference type="Pfam" id="PF10026">
    <property type="entry name" value="DUF2268"/>
    <property type="match status" value="1"/>
</dbReference>
<evidence type="ECO:0000313" key="3">
    <source>
        <dbReference type="Proteomes" id="UP000266016"/>
    </source>
</evidence>
<dbReference type="Proteomes" id="UP000266016">
    <property type="component" value="Unassembled WGS sequence"/>
</dbReference>
<feature type="domain" description="DUF2268" evidence="1">
    <location>
        <begin position="68"/>
        <end position="255"/>
    </location>
</feature>
<comment type="caution">
    <text evidence="2">The sequence shown here is derived from an EMBL/GenBank/DDBJ whole genome shotgun (WGS) entry which is preliminary data.</text>
</comment>
<gene>
    <name evidence="2" type="ORF">D1953_15770</name>
</gene>
<sequence length="260" mass="30413">MCEVKDMGIIQTDEWMASEFDRPLTMMKNLDIIDVKPEQLYRHLQANGMYTPNEKARKVYQHLVKQDVWTKAEQLFTRYNELWNGPDVPVYIFPLQAPGFLQKAKEAKSGLAFQHAVFLFLDSHITDQELEAVLIHEYHHVCRLHRTKKEAKDYTLLDAMVMEGVAERTVAKYLGSKYLAHWTALYPESDYKRLWNRYIEGKLNINRSNPLHDSIMLGKKGYPHMIGYWMGYQLVKQASPLSVRQSFVISAEDMLKNQVL</sequence>
<dbReference type="EMBL" id="QWVS01000033">
    <property type="protein sequence ID" value="RID83522.1"/>
    <property type="molecule type" value="Genomic_DNA"/>
</dbReference>
<reference evidence="2 3" key="1">
    <citation type="submission" date="2018-08" db="EMBL/GenBank/DDBJ databases">
        <title>Bacillus jemisoniae sp. nov., Bacillus chryseoplanitiae sp. nov., Bacillus resnikiae sp. nov., and Bacillus frankliniae sp. nov., isolated from Viking spacecraft and associated surfaces.</title>
        <authorList>
            <person name="Seuylemezian A."/>
            <person name="Vaishampayan P."/>
        </authorList>
    </citation>
    <scope>NUCLEOTIDE SEQUENCE [LARGE SCALE GENOMIC DNA]</scope>
    <source>
        <strain evidence="2 3">MA001</strain>
    </source>
</reference>
<proteinExistence type="predicted"/>
<dbReference type="AlphaFoldDB" id="A0A398B184"/>